<reference evidence="9 10" key="1">
    <citation type="journal article" date="2018" name="Plant J.">
        <title>Genome sequences of Chlorella sorokiniana UTEX 1602 and Micractinium conductrix SAG 241.80: implications to maltose excretion by a green alga.</title>
        <authorList>
            <person name="Arriola M.B."/>
            <person name="Velmurugan N."/>
            <person name="Zhang Y."/>
            <person name="Plunkett M.H."/>
            <person name="Hondzo H."/>
            <person name="Barney B.M."/>
        </authorList>
    </citation>
    <scope>NUCLEOTIDE SEQUENCE [LARGE SCALE GENOMIC DNA]</scope>
    <source>
        <strain evidence="9 10">SAG 241.80</strain>
    </source>
</reference>
<evidence type="ECO:0000256" key="3">
    <source>
        <dbReference type="ARBA" id="ARBA00023125"/>
    </source>
</evidence>
<dbReference type="GO" id="GO:0005634">
    <property type="term" value="C:nucleus"/>
    <property type="evidence" value="ECO:0007669"/>
    <property type="project" value="UniProtKB-SubCell"/>
</dbReference>
<feature type="compositionally biased region" description="Low complexity" evidence="6">
    <location>
        <begin position="158"/>
        <end position="174"/>
    </location>
</feature>
<dbReference type="InterPro" id="IPR028941">
    <property type="entry name" value="WHIM2_dom"/>
</dbReference>
<dbReference type="NCBIfam" id="TIGR01575">
    <property type="entry name" value="rimI"/>
    <property type="match status" value="1"/>
</dbReference>
<dbReference type="Pfam" id="PF00583">
    <property type="entry name" value="Acetyltransf_1"/>
    <property type="match status" value="1"/>
</dbReference>
<dbReference type="InterPro" id="IPR016181">
    <property type="entry name" value="Acyl_CoA_acyltransferase"/>
</dbReference>
<dbReference type="GO" id="GO:0003677">
    <property type="term" value="F:DNA binding"/>
    <property type="evidence" value="ECO:0007669"/>
    <property type="project" value="UniProtKB-KW"/>
</dbReference>
<accession>A0A2P6VH35</accession>
<feature type="region of interest" description="Disordered" evidence="6">
    <location>
        <begin position="126"/>
        <end position="259"/>
    </location>
</feature>
<dbReference type="Gene3D" id="1.10.150.60">
    <property type="entry name" value="ARID DNA-binding domain"/>
    <property type="match status" value="1"/>
</dbReference>
<feature type="domain" description="N-acetyltransferase" evidence="8">
    <location>
        <begin position="1924"/>
        <end position="2067"/>
    </location>
</feature>
<dbReference type="PROSITE" id="PS51186">
    <property type="entry name" value="GNAT"/>
    <property type="match status" value="1"/>
</dbReference>
<evidence type="ECO:0000256" key="5">
    <source>
        <dbReference type="ARBA" id="ARBA00023242"/>
    </source>
</evidence>
<keyword evidence="5" id="KW-0539">Nucleus</keyword>
<protein>
    <submittedName>
        <fullName evidence="9">Ribosomal-alanine N-acetyltransferase</fullName>
    </submittedName>
</protein>
<evidence type="ECO:0000256" key="4">
    <source>
        <dbReference type="ARBA" id="ARBA00023163"/>
    </source>
</evidence>
<name>A0A2P6VH35_9CHLO</name>
<dbReference type="SMART" id="SM00501">
    <property type="entry name" value="BRIGHT"/>
    <property type="match status" value="1"/>
</dbReference>
<feature type="region of interest" description="Disordered" evidence="6">
    <location>
        <begin position="1198"/>
        <end position="1262"/>
    </location>
</feature>
<dbReference type="PROSITE" id="PS51011">
    <property type="entry name" value="ARID"/>
    <property type="match status" value="1"/>
</dbReference>
<dbReference type="CDD" id="cd04301">
    <property type="entry name" value="NAT_SF"/>
    <property type="match status" value="1"/>
</dbReference>
<feature type="region of interest" description="Disordered" evidence="6">
    <location>
        <begin position="365"/>
        <end position="385"/>
    </location>
</feature>
<dbReference type="PANTHER" id="PTHR15348">
    <property type="entry name" value="AT-RICH INTERACTIVE DOMAIN-CONTAINING PROTEIN ARID DOMAIN- CONTAINING PROTEIN DEAD RINGER PROTEIN B-CELL REGULATOR OF IGH TRANSCRIPTION BRIGHT"/>
    <property type="match status" value="1"/>
</dbReference>
<dbReference type="GO" id="GO:0008080">
    <property type="term" value="F:N-acetyltransferase activity"/>
    <property type="evidence" value="ECO:0007669"/>
    <property type="project" value="InterPro"/>
</dbReference>
<dbReference type="InterPro" id="IPR036431">
    <property type="entry name" value="ARID_dom_sf"/>
</dbReference>
<feature type="compositionally biased region" description="Low complexity" evidence="6">
    <location>
        <begin position="990"/>
        <end position="1005"/>
    </location>
</feature>
<dbReference type="Pfam" id="PF01388">
    <property type="entry name" value="ARID"/>
    <property type="match status" value="1"/>
</dbReference>
<gene>
    <name evidence="9" type="ORF">C2E20_3379</name>
</gene>
<dbReference type="Gene3D" id="3.40.630.30">
    <property type="match status" value="1"/>
</dbReference>
<keyword evidence="10" id="KW-1185">Reference proteome</keyword>
<feature type="region of interest" description="Disordered" evidence="6">
    <location>
        <begin position="1774"/>
        <end position="1847"/>
    </location>
</feature>
<feature type="region of interest" description="Disordered" evidence="6">
    <location>
        <begin position="546"/>
        <end position="595"/>
    </location>
</feature>
<evidence type="ECO:0000313" key="9">
    <source>
        <dbReference type="EMBL" id="PSC73395.1"/>
    </source>
</evidence>
<proteinExistence type="predicted"/>
<evidence type="ECO:0000256" key="6">
    <source>
        <dbReference type="SAM" id="MobiDB-lite"/>
    </source>
</evidence>
<feature type="compositionally biased region" description="Low complexity" evidence="6">
    <location>
        <begin position="546"/>
        <end position="562"/>
    </location>
</feature>
<organism evidence="9 10">
    <name type="scientific">Micractinium conductrix</name>
    <dbReference type="NCBI Taxonomy" id="554055"/>
    <lineage>
        <taxon>Eukaryota</taxon>
        <taxon>Viridiplantae</taxon>
        <taxon>Chlorophyta</taxon>
        <taxon>core chlorophytes</taxon>
        <taxon>Trebouxiophyceae</taxon>
        <taxon>Chlorellales</taxon>
        <taxon>Chlorellaceae</taxon>
        <taxon>Chlorella clade</taxon>
        <taxon>Micractinium</taxon>
    </lineage>
</organism>
<feature type="domain" description="ARID" evidence="7">
    <location>
        <begin position="1350"/>
        <end position="1442"/>
    </location>
</feature>
<dbReference type="GO" id="GO:0006357">
    <property type="term" value="P:regulation of transcription by RNA polymerase II"/>
    <property type="evidence" value="ECO:0007669"/>
    <property type="project" value="InterPro"/>
</dbReference>
<dbReference type="Proteomes" id="UP000239649">
    <property type="component" value="Unassembled WGS sequence"/>
</dbReference>
<feature type="region of interest" description="Disordered" evidence="6">
    <location>
        <begin position="301"/>
        <end position="320"/>
    </location>
</feature>
<dbReference type="InterPro" id="IPR006464">
    <property type="entry name" value="AcTrfase_RimI/Ard1"/>
</dbReference>
<dbReference type="PANTHER" id="PTHR15348:SF0">
    <property type="entry name" value="PROTEIN DEAD RINGER"/>
    <property type="match status" value="1"/>
</dbReference>
<feature type="compositionally biased region" description="Low complexity" evidence="6">
    <location>
        <begin position="1798"/>
        <end position="1838"/>
    </location>
</feature>
<dbReference type="Pfam" id="PF15613">
    <property type="entry name" value="WSD"/>
    <property type="match status" value="1"/>
</dbReference>
<feature type="compositionally biased region" description="Basic and acidic residues" evidence="6">
    <location>
        <begin position="1211"/>
        <end position="1221"/>
    </location>
</feature>
<dbReference type="InterPro" id="IPR045147">
    <property type="entry name" value="ARI3A/B/C"/>
</dbReference>
<dbReference type="OrthoDB" id="533185at2759"/>
<dbReference type="STRING" id="554055.A0A2P6VH35"/>
<feature type="region of interest" description="Disordered" evidence="6">
    <location>
        <begin position="1480"/>
        <end position="1516"/>
    </location>
</feature>
<feature type="compositionally biased region" description="Low complexity" evidence="6">
    <location>
        <begin position="239"/>
        <end position="259"/>
    </location>
</feature>
<dbReference type="CDD" id="cd16100">
    <property type="entry name" value="ARID"/>
    <property type="match status" value="1"/>
</dbReference>
<feature type="region of interest" description="Disordered" evidence="6">
    <location>
        <begin position="964"/>
        <end position="1005"/>
    </location>
</feature>
<dbReference type="InterPro" id="IPR001606">
    <property type="entry name" value="ARID_dom"/>
</dbReference>
<comment type="caution">
    <text evidence="9">The sequence shown here is derived from an EMBL/GenBank/DDBJ whole genome shotgun (WGS) entry which is preliminary data.</text>
</comment>
<keyword evidence="2" id="KW-0805">Transcription regulation</keyword>
<keyword evidence="4" id="KW-0804">Transcription</keyword>
<evidence type="ECO:0000313" key="10">
    <source>
        <dbReference type="Proteomes" id="UP000239649"/>
    </source>
</evidence>
<dbReference type="SUPFAM" id="SSF46774">
    <property type="entry name" value="ARID-like"/>
    <property type="match status" value="1"/>
</dbReference>
<feature type="compositionally biased region" description="Polar residues" evidence="6">
    <location>
        <begin position="585"/>
        <end position="595"/>
    </location>
</feature>
<dbReference type="SMART" id="SM01014">
    <property type="entry name" value="ARID"/>
    <property type="match status" value="1"/>
</dbReference>
<dbReference type="EMBL" id="LHPF02000007">
    <property type="protein sequence ID" value="PSC73395.1"/>
    <property type="molecule type" value="Genomic_DNA"/>
</dbReference>
<feature type="compositionally biased region" description="Low complexity" evidence="6">
    <location>
        <begin position="965"/>
        <end position="979"/>
    </location>
</feature>
<evidence type="ECO:0000259" key="7">
    <source>
        <dbReference type="PROSITE" id="PS51011"/>
    </source>
</evidence>
<evidence type="ECO:0000259" key="8">
    <source>
        <dbReference type="PROSITE" id="PS51186"/>
    </source>
</evidence>
<feature type="compositionally biased region" description="Low complexity" evidence="6">
    <location>
        <begin position="181"/>
        <end position="228"/>
    </location>
</feature>
<evidence type="ECO:0000256" key="1">
    <source>
        <dbReference type="ARBA" id="ARBA00004123"/>
    </source>
</evidence>
<dbReference type="InterPro" id="IPR000182">
    <property type="entry name" value="GNAT_dom"/>
</dbReference>
<evidence type="ECO:0000256" key="2">
    <source>
        <dbReference type="ARBA" id="ARBA00023015"/>
    </source>
</evidence>
<keyword evidence="3" id="KW-0238">DNA-binding</keyword>
<dbReference type="SUPFAM" id="SSF55729">
    <property type="entry name" value="Acyl-CoA N-acyltransferases (Nat)"/>
    <property type="match status" value="1"/>
</dbReference>
<comment type="subcellular location">
    <subcellularLocation>
        <location evidence="1">Nucleus</location>
    </subcellularLocation>
</comment>
<sequence>MDAMSDGDMPEDFQLSDGEAAMAEEGTLGRARRRAWQRVKYLQRRAADAAAERAAAEARAVFEAAADAGRGAPPQPHTVGFRVPPACVPDLLMVHEFSQAFAELLQVPPFSLAALDAAVQPGPLLPRPTPPALAAAGTGDSPAVAAGDDGEVESPTKQAAQQQQQQQQAEQQAEPVEEAEQQAAEPQPQAEAEQPAEPMQVDGAAAALQALLQQQQPAPEQQQQQQPEVEVGGPATADQQGGVPQQAAAQQAEQAAQPVLQAVEQQWQLPPQAAGLPAALAAEQLPLLPLLPLPEADLPPLPLPQLPAQPAAESGRPRRANAGNRLRQASEDFVLLDDVPKLRRTVKEEDTPGAAALRFKVSLGGGARRSGPLQPPSQQDEHTARLQQKYGIEAEAARRLLPLDRDAAATGALLRDFCCAMLRVASGRAVPGEQPRAAKLASEENENPLPWPERVSNAVWQSPESDAEDRAVAVKLGYGDYQDLGTEERVRLLAALVRLALVSDQMQAELSSRVDALAAARRGKDGGGAGDEDSDGEAVPAAQLALAAASTQATPSASVQQQGGAGASKGGDSPTSEAATGRSGGQPQASGEVSAQAATVEEWSAWLQQRRMRLRRPLGGDLRGRRYWCFGREAGAFRVYVEDCEGQAWGWYEGEQIPKLQAWLEQATVLCEAPLLRALRSMPLPRAAGVRPRLLAGAELEPLRPDGYRTLVAPYLRGEWDGDKTGLSTPAEQRIARAVDSLLGAVPVWFKGQEALSQHQAISEALASGSAADVGRALLAAERLLGEAGRLSDEWGDVWQLPWCRAVSSCSDMRGDMLLYVAALQQHVKAAPDLLPRQAFLKYAIESQCPLFFPFPGENVVIMRSGLLRHIDRYMQLLMLQPVQQEGAVATPALQQQPGEQPGGGPTETEVDAAAGAGSSFTALLAASMQEQQQAASAAQQPVAAWPHRADGTTAKATALPAVSTQTGATPATTATGSGMDEDGEEAGESAVSRAAQPSSAAPAAAPTVQLAPRVQEGKKAALQAAWEALRQRVQTLRPVERFTVRSVAYRRHLADHADLEHSEADEAARRWPVAWLLLRPAKYGPCHQLPAQDLAIPVAINNFLPDAVIKVEGRGGYAERMRVQWQPGDRFRMFFGGQVSRKTHKRIKTGGVWYKGTVVDLLQSQPGQEAPLEEKERYDPYESLVVHWDRAQEDVTERVSPWEVEIDPEEERRRGEEARRQQQAAARAQRARTSSRRGGGDGDDGEATQAEQLAKQAERAQQMLAYHSQAGAEEESSFNEAVYGQPMQLAQLVQQLPPPALEFALPVAPLPAAATPGGGFHGAAAALVPSQPLHPGQEVPPEVLDLLRSLDPAAFVTMLTNFYRGLKGKFKIPTFAHTELDLYTVFWAVMERGGYETVTGAKLWKEICRCLPVDLTGQTSASFNMRQNYERCLLDFENYLACGQFQRDLASGCAPQSDYLTDPARTRFTIPGVDYSTPVPAARGAAVPTTSQGSDPTWGAGGRSGRSARGSSRLKQKAASAAATEVAYGGQEDLLASIAAAFGAAPALDPTAFAPPPLPVLPVVNATQGAALAQQRWALPGLAAAAAAAEEAATEAAAAAADGAAAAAAGAAFPLLLPPGAQVGPMLRALGALSVGRSVERYWPEEGGWWAAEVTAYNAATGEHQLTYNAGQEDESFEWVDLGEISNEDLRDMVPSIALPPMPMPLDAAAVATAAALAAGTDASGGCGMFGLEAQAAEPQHMSAGGFTALLAATEAPPEQQQGGFAALLAEADGPAEQQPAQHGSDAERAAGAGELPQPSQQQAAQLQAPDQQEVVQQAAPQQADQPLAPGQPEQLPAAPPEAPADEAADGATMLLQAAAMGAQPQCRACHLRPLHPATCSPWSNTAAAWQQRLQQRRRGLAARCSCGDASPSAAADGALVPPPLRRAVPADLPALCELEGLTTEGATWSERQIEVELTRERGTVLVADEGAGPVGWAVGWAVPGELHIMNVAVHPDHRRRGHARSLMATLFELHKAAADVALLEVRASNQPAMRLYASLGFEHVGLRKKYYQDGEDAVLMTLLFQQRQLD</sequence>
<dbReference type="CDD" id="cd20404">
    <property type="entry name" value="Tudor_Agenet_AtEML-like"/>
    <property type="match status" value="1"/>
</dbReference>